<name>A0A6J6C9S2_9ZZZZ</name>
<feature type="compositionally biased region" description="Basic and acidic residues" evidence="1">
    <location>
        <begin position="67"/>
        <end position="82"/>
    </location>
</feature>
<reference evidence="2" key="1">
    <citation type="submission" date="2020-05" db="EMBL/GenBank/DDBJ databases">
        <authorList>
            <person name="Chiriac C."/>
            <person name="Salcher M."/>
            <person name="Ghai R."/>
            <person name="Kavagutti S V."/>
        </authorList>
    </citation>
    <scope>NUCLEOTIDE SEQUENCE</scope>
</reference>
<accession>A0A6J6C9S2</accession>
<feature type="region of interest" description="Disordered" evidence="1">
    <location>
        <begin position="1"/>
        <end position="89"/>
    </location>
</feature>
<gene>
    <name evidence="2" type="ORF">UFOPK1493_00747</name>
</gene>
<evidence type="ECO:0000313" key="2">
    <source>
        <dbReference type="EMBL" id="CAB4546908.1"/>
    </source>
</evidence>
<protein>
    <submittedName>
        <fullName evidence="2">Unannotated protein</fullName>
    </submittedName>
</protein>
<dbReference type="EMBL" id="CAEZSR010000017">
    <property type="protein sequence ID" value="CAB4546908.1"/>
    <property type="molecule type" value="Genomic_DNA"/>
</dbReference>
<sequence length="89" mass="9807">MSDVPFTNDDERDWVDDGRVEGGRVDGGRVDGGRVDDVEEAEVRGGLDDTGDIDSRVLTEASEFDAVEQRRALGSDDDHDQVLPDDDER</sequence>
<proteinExistence type="predicted"/>
<evidence type="ECO:0000256" key="1">
    <source>
        <dbReference type="SAM" id="MobiDB-lite"/>
    </source>
</evidence>
<organism evidence="2">
    <name type="scientific">freshwater metagenome</name>
    <dbReference type="NCBI Taxonomy" id="449393"/>
    <lineage>
        <taxon>unclassified sequences</taxon>
        <taxon>metagenomes</taxon>
        <taxon>ecological metagenomes</taxon>
    </lineage>
</organism>
<dbReference type="AlphaFoldDB" id="A0A6J6C9S2"/>
<feature type="compositionally biased region" description="Basic and acidic residues" evidence="1">
    <location>
        <begin position="15"/>
        <end position="57"/>
    </location>
</feature>